<proteinExistence type="inferred from homology"/>
<dbReference type="GO" id="GO:0008794">
    <property type="term" value="F:arsenate reductase (glutaredoxin) activity"/>
    <property type="evidence" value="ECO:0007669"/>
    <property type="project" value="InterPro"/>
</dbReference>
<dbReference type="Gene3D" id="3.40.30.10">
    <property type="entry name" value="Glutaredoxin"/>
    <property type="match status" value="1"/>
</dbReference>
<protein>
    <submittedName>
        <fullName evidence="4">Arsenate reductase (Glutaredoxin)</fullName>
    </submittedName>
</protein>
<evidence type="ECO:0000256" key="2">
    <source>
        <dbReference type="ARBA" id="ARBA00023002"/>
    </source>
</evidence>
<dbReference type="InterPro" id="IPR006659">
    <property type="entry name" value="Arsenate_reductase"/>
</dbReference>
<comment type="caution">
    <text evidence="4">The sequence shown here is derived from an EMBL/GenBank/DDBJ whole genome shotgun (WGS) entry which is preliminary data.</text>
</comment>
<dbReference type="PANTHER" id="PTHR30041:SF4">
    <property type="entry name" value="ARSENATE REDUCTASE"/>
    <property type="match status" value="1"/>
</dbReference>
<reference evidence="5" key="1">
    <citation type="submission" date="2017-09" db="EMBL/GenBank/DDBJ databases">
        <title>Depth-based differentiation of microbial function through sediment-hosted aquifers and enrichment of novel symbionts in the deep terrestrial subsurface.</title>
        <authorList>
            <person name="Probst A.J."/>
            <person name="Ladd B."/>
            <person name="Jarett J.K."/>
            <person name="Geller-Mcgrath D.E."/>
            <person name="Sieber C.M.K."/>
            <person name="Emerson J.B."/>
            <person name="Anantharaman K."/>
            <person name="Thomas B.C."/>
            <person name="Malmstrom R."/>
            <person name="Stieglmeier M."/>
            <person name="Klingl A."/>
            <person name="Woyke T."/>
            <person name="Ryan C.M."/>
            <person name="Banfield J.F."/>
        </authorList>
    </citation>
    <scope>NUCLEOTIDE SEQUENCE [LARGE SCALE GENOMIC DNA]</scope>
</reference>
<name>A0A2M6W129_9BACT</name>
<evidence type="ECO:0000256" key="3">
    <source>
        <dbReference type="PROSITE-ProRule" id="PRU01282"/>
    </source>
</evidence>
<dbReference type="PROSITE" id="PS51353">
    <property type="entry name" value="ARSC"/>
    <property type="match status" value="1"/>
</dbReference>
<dbReference type="PANTHER" id="PTHR30041">
    <property type="entry name" value="ARSENATE REDUCTASE"/>
    <property type="match status" value="1"/>
</dbReference>
<dbReference type="AlphaFoldDB" id="A0A2M6W129"/>
<dbReference type="InterPro" id="IPR006660">
    <property type="entry name" value="Arsenate_reductase-like"/>
</dbReference>
<dbReference type="Pfam" id="PF03960">
    <property type="entry name" value="ArsC"/>
    <property type="match status" value="1"/>
</dbReference>
<evidence type="ECO:0000313" key="5">
    <source>
        <dbReference type="Proteomes" id="UP000229362"/>
    </source>
</evidence>
<organism evidence="4 5">
    <name type="scientific">Candidatus Magasanikbacteria bacterium CG10_big_fil_rev_8_21_14_0_10_43_6</name>
    <dbReference type="NCBI Taxonomy" id="1974650"/>
    <lineage>
        <taxon>Bacteria</taxon>
        <taxon>Candidatus Magasanikiibacteriota</taxon>
    </lineage>
</organism>
<comment type="similarity">
    <text evidence="1 3">Belongs to the ArsC family.</text>
</comment>
<evidence type="ECO:0000256" key="1">
    <source>
        <dbReference type="ARBA" id="ARBA00007198"/>
    </source>
</evidence>
<dbReference type="Proteomes" id="UP000229362">
    <property type="component" value="Unassembled WGS sequence"/>
</dbReference>
<dbReference type="PROSITE" id="PS51354">
    <property type="entry name" value="GLUTAREDOXIN_2"/>
    <property type="match status" value="1"/>
</dbReference>
<dbReference type="SUPFAM" id="SSF52833">
    <property type="entry name" value="Thioredoxin-like"/>
    <property type="match status" value="1"/>
</dbReference>
<dbReference type="InterPro" id="IPR036249">
    <property type="entry name" value="Thioredoxin-like_sf"/>
</dbReference>
<accession>A0A2M6W129</accession>
<gene>
    <name evidence="4" type="primary">arsC</name>
    <name evidence="4" type="ORF">COU33_02765</name>
</gene>
<dbReference type="EMBL" id="PFBZ01000118">
    <property type="protein sequence ID" value="PIT86504.1"/>
    <property type="molecule type" value="Genomic_DNA"/>
</dbReference>
<dbReference type="NCBIfam" id="TIGR00014">
    <property type="entry name" value="arsC"/>
    <property type="match status" value="1"/>
</dbReference>
<dbReference type="CDD" id="cd03034">
    <property type="entry name" value="ArsC_ArsC"/>
    <property type="match status" value="1"/>
</dbReference>
<sequence length="112" mass="12572">MSNVTIYHNPRCSKSRQALQLLKDNGVEPNVVEYIKDPLTKTALQDLLTKLGMTPSQLIRKSEPLYKELNPQTEADMLNAMGEHPKLIQRAIVVKGNKAVLGRPPENILELI</sequence>
<keyword evidence="2" id="KW-0560">Oxidoreductase</keyword>
<evidence type="ECO:0000313" key="4">
    <source>
        <dbReference type="EMBL" id="PIT86504.1"/>
    </source>
</evidence>